<dbReference type="RefSeq" id="WP_118159972.1">
    <property type="nucleotide sequence ID" value="NZ_QRYC01000002.1"/>
</dbReference>
<evidence type="ECO:0000256" key="1">
    <source>
        <dbReference type="ARBA" id="ARBA00022801"/>
    </source>
</evidence>
<name>A0A412TYT0_9BACT</name>
<reference evidence="3 4" key="1">
    <citation type="submission" date="2018-08" db="EMBL/GenBank/DDBJ databases">
        <title>A genome reference for cultivated species of the human gut microbiota.</title>
        <authorList>
            <person name="Zou Y."/>
            <person name="Xue W."/>
            <person name="Luo G."/>
        </authorList>
    </citation>
    <scope>NUCLEOTIDE SEQUENCE [LARGE SCALE GENOMIC DNA]</scope>
    <source>
        <strain evidence="3 4">AF16-14</strain>
    </source>
</reference>
<accession>A0A412TYT0</accession>
<dbReference type="Pfam" id="PF00326">
    <property type="entry name" value="Peptidase_S9"/>
    <property type="match status" value="1"/>
</dbReference>
<proteinExistence type="predicted"/>
<dbReference type="EMBL" id="QRYC01000002">
    <property type="protein sequence ID" value="RGU58621.1"/>
    <property type="molecule type" value="Genomic_DNA"/>
</dbReference>
<dbReference type="Gene3D" id="3.40.50.1820">
    <property type="entry name" value="alpha/beta hydrolase"/>
    <property type="match status" value="1"/>
</dbReference>
<dbReference type="PANTHER" id="PTHR42776:SF4">
    <property type="entry name" value="ACYLAMINO-ACID-RELEASING ENZYME"/>
    <property type="match status" value="1"/>
</dbReference>
<organism evidence="3 4">
    <name type="scientific">Odoribacter splanchnicus</name>
    <dbReference type="NCBI Taxonomy" id="28118"/>
    <lineage>
        <taxon>Bacteria</taxon>
        <taxon>Pseudomonadati</taxon>
        <taxon>Bacteroidota</taxon>
        <taxon>Bacteroidia</taxon>
        <taxon>Bacteroidales</taxon>
        <taxon>Odoribacteraceae</taxon>
        <taxon>Odoribacter</taxon>
    </lineage>
</organism>
<evidence type="ECO:0000259" key="2">
    <source>
        <dbReference type="Pfam" id="PF00326"/>
    </source>
</evidence>
<dbReference type="SUPFAM" id="SSF82171">
    <property type="entry name" value="DPP6 N-terminal domain-like"/>
    <property type="match status" value="1"/>
</dbReference>
<protein>
    <submittedName>
        <fullName evidence="3">S9 family peptidase</fullName>
    </submittedName>
</protein>
<dbReference type="PANTHER" id="PTHR42776">
    <property type="entry name" value="SERINE PEPTIDASE S9 FAMILY MEMBER"/>
    <property type="match status" value="1"/>
</dbReference>
<dbReference type="GO" id="GO:0006508">
    <property type="term" value="P:proteolysis"/>
    <property type="evidence" value="ECO:0007669"/>
    <property type="project" value="InterPro"/>
</dbReference>
<evidence type="ECO:0000313" key="3">
    <source>
        <dbReference type="EMBL" id="RGU58621.1"/>
    </source>
</evidence>
<dbReference type="GO" id="GO:0004252">
    <property type="term" value="F:serine-type endopeptidase activity"/>
    <property type="evidence" value="ECO:0007669"/>
    <property type="project" value="TreeGrafter"/>
</dbReference>
<dbReference type="InterPro" id="IPR001375">
    <property type="entry name" value="Peptidase_S9_cat"/>
</dbReference>
<keyword evidence="1" id="KW-0378">Hydrolase</keyword>
<gene>
    <name evidence="3" type="ORF">DWW57_02620</name>
</gene>
<dbReference type="InterPro" id="IPR029058">
    <property type="entry name" value="AB_hydrolase_fold"/>
</dbReference>
<sequence length="882" mass="102132">MVIFWVLWMICSASALSGQEKKALDERAYEEWLYLQSECISPDGRWVAYEQRNKMGCRRIVIHGESATDTIVRGRNLKFSPDSKFACYELYDKDNKSSKLNYWMNLETKDTAFIPEVTSAYFIPGREAMLHLTRKVTDTTVLNTGIKYPLTDLTLFSLSAGDSVRFTNVVSYKYAGDGAYLLLSQKKDSSLFVSVYDLNNKQLRRLDPVYDGNFDFTAACFNPKLDKLAVLKRTISKKDTIKSVVIFELPKFKPCDSIIPGSALLPESFGSLAEGALQFSESGDRLYFKIKNSVSDVGDTTRQKVKSDLSMWKWDAPYIPTMNRLHPDQIRKSKFCQYDLKKKRVVVLSDEDMPYFQFPQGEVEDLTLGFNNLNYLREEVYKPASQYDSYLVDIKTGNKQLILRKSFYLPTISVDKKYVVWFEITDSCWYSMDTKTLTKKNLTAEIDDIFYNDEQDIPMHVTNFGLAGWTDKGHTVLIHSKTDLWAIDAAGHDAPCCLTKGMGRKAGIRFRYIKRKDDERYIDLKANLYLEAFQHRTKKSGYYVLTPTGDCMQLVFSDHLYKNLKFSEDRSHCIWRRQSFTEYPEVYKSDSLFTEIEKLSVSDSIQQSYLWGTSELVEWESFAKDSLQGILCKPENFDPSQKYPMLVYFYEKRSDNLNRYNIPSPIATVINWSYCVSNGYLVFIPDVVFRKGEPGASSYDAVVSGVKSLIDRYDFIDKDRIALNGHSWGGYQIAFLVTRTNMFKAAVSGAPVVNMTSAYGGIRWESGKSRMFQYEQTQSRIGGTLWDKPAEFIRNSPLFFLPQVQTPVLIMHNDKDGSVMWEQGIEFFMALRRLDKPVWLFNYKGEGHHLKKWENRLDYSRRVMEFYDYYLKDGKKPEWMKS</sequence>
<dbReference type="SUPFAM" id="SSF53474">
    <property type="entry name" value="alpha/beta-Hydrolases"/>
    <property type="match status" value="1"/>
</dbReference>
<evidence type="ECO:0000313" key="4">
    <source>
        <dbReference type="Proteomes" id="UP000284243"/>
    </source>
</evidence>
<feature type="domain" description="Peptidase S9 prolyl oligopeptidase catalytic" evidence="2">
    <location>
        <begin position="692"/>
        <end position="873"/>
    </location>
</feature>
<dbReference type="AlphaFoldDB" id="A0A412TYT0"/>
<comment type="caution">
    <text evidence="3">The sequence shown here is derived from an EMBL/GenBank/DDBJ whole genome shotgun (WGS) entry which is preliminary data.</text>
</comment>
<dbReference type="Proteomes" id="UP000284243">
    <property type="component" value="Unassembled WGS sequence"/>
</dbReference>